<gene>
    <name evidence="1" type="ORF">I5R27_16985</name>
</gene>
<dbReference type="AlphaFoldDB" id="A0A9Q6YD19"/>
<organism evidence="1 2">
    <name type="scientific">Pseudomonas fragi</name>
    <dbReference type="NCBI Taxonomy" id="296"/>
    <lineage>
        <taxon>Bacteria</taxon>
        <taxon>Pseudomonadati</taxon>
        <taxon>Pseudomonadota</taxon>
        <taxon>Gammaproteobacteria</taxon>
        <taxon>Pseudomonadales</taxon>
        <taxon>Pseudomonadaceae</taxon>
        <taxon>Pseudomonas</taxon>
    </lineage>
</organism>
<accession>A0A9Q6YD19</accession>
<evidence type="ECO:0000313" key="2">
    <source>
        <dbReference type="Proteomes" id="UP000594467"/>
    </source>
</evidence>
<evidence type="ECO:0008006" key="3">
    <source>
        <dbReference type="Google" id="ProtNLM"/>
    </source>
</evidence>
<dbReference type="Proteomes" id="UP000594467">
    <property type="component" value="Chromosome"/>
</dbReference>
<reference evidence="1 2" key="1">
    <citation type="submission" date="2020-11" db="EMBL/GenBank/DDBJ databases">
        <title>The Complete Genome of Pseudomonas fragi A13BB.</title>
        <authorList>
            <person name="Awolope O.K."/>
            <person name="O'Driscoll N.H."/>
            <person name="Di Salvo A."/>
            <person name="Lamb A.J."/>
        </authorList>
    </citation>
    <scope>NUCLEOTIDE SEQUENCE [LARGE SCALE GENOMIC DNA]</scope>
    <source>
        <strain evidence="1 2">A13BB</strain>
    </source>
</reference>
<proteinExistence type="predicted"/>
<name>A0A9Q6YD19_PSEFR</name>
<sequence>MDAFRAMLDNWESRSQESSERVEYSLSLHKRDLVKIKAFAQAYGLDEATITQSLIHCALEQAEQAMPYVKGSEVIRIEEGEEIYADAGKTPAFIEAEQAISEALDINGPHSSSL</sequence>
<dbReference type="RefSeq" id="WP_196882722.1">
    <property type="nucleotide sequence ID" value="NZ_CP065202.1"/>
</dbReference>
<dbReference type="EMBL" id="CP065202">
    <property type="protein sequence ID" value="QPL30518.1"/>
    <property type="molecule type" value="Genomic_DNA"/>
</dbReference>
<protein>
    <recommendedName>
        <fullName evidence="3">Type 1 pili tip component</fullName>
    </recommendedName>
</protein>
<evidence type="ECO:0000313" key="1">
    <source>
        <dbReference type="EMBL" id="QPL30518.1"/>
    </source>
</evidence>